<organism evidence="1 2">
    <name type="scientific">Melia azedarach</name>
    <name type="common">Chinaberry tree</name>
    <dbReference type="NCBI Taxonomy" id="155640"/>
    <lineage>
        <taxon>Eukaryota</taxon>
        <taxon>Viridiplantae</taxon>
        <taxon>Streptophyta</taxon>
        <taxon>Embryophyta</taxon>
        <taxon>Tracheophyta</taxon>
        <taxon>Spermatophyta</taxon>
        <taxon>Magnoliopsida</taxon>
        <taxon>eudicotyledons</taxon>
        <taxon>Gunneridae</taxon>
        <taxon>Pentapetalae</taxon>
        <taxon>rosids</taxon>
        <taxon>malvids</taxon>
        <taxon>Sapindales</taxon>
        <taxon>Meliaceae</taxon>
        <taxon>Melia</taxon>
    </lineage>
</organism>
<evidence type="ECO:0000313" key="2">
    <source>
        <dbReference type="Proteomes" id="UP001164539"/>
    </source>
</evidence>
<protein>
    <submittedName>
        <fullName evidence="1">Pentatricopeptide repeat-containing protein</fullName>
    </submittedName>
</protein>
<reference evidence="1 2" key="1">
    <citation type="journal article" date="2023" name="Science">
        <title>Complex scaffold remodeling in plant triterpene biosynthesis.</title>
        <authorList>
            <person name="De La Pena R."/>
            <person name="Hodgson H."/>
            <person name="Liu J.C."/>
            <person name="Stephenson M.J."/>
            <person name="Martin A.C."/>
            <person name="Owen C."/>
            <person name="Harkess A."/>
            <person name="Leebens-Mack J."/>
            <person name="Jimenez L.E."/>
            <person name="Osbourn A."/>
            <person name="Sattely E.S."/>
        </authorList>
    </citation>
    <scope>NUCLEOTIDE SEQUENCE [LARGE SCALE GENOMIC DNA]</scope>
    <source>
        <strain evidence="2">cv. JPN11</strain>
        <tissue evidence="1">Leaf</tissue>
    </source>
</reference>
<sequence length="682" mass="77500">MLALKQPAAAVKFAPICSRRYHAFPSIEDTVKLLKVSADSGNLKLGKTIHAHMIIAAEFPRHENIVQTNSLVNFYAKCDQISIARTLFDNMRQRNAVSYSALMTWYLHKGLLLENLKLFKNMISWDNLRRNEYIFSIILLSCSRSGRVEEGRQFHGYLLKCGFIFYQYVRNALVDLYAKYLDMEMTTQLLNWLPGYDVFEYNSVLNGLIEHECFREGVEVLGKMVSECMRWDSDTYVNAFRLFACLNNLRGGLQVHGQMLKSNVEPDEFITSAMINMYGKCGKISHAMKVFDGLRTRNVVLWTAMIAAYFQNGHHEEALNFFSRMEGEEITPNEFTFAVLLNSTAALSALSYGDLLHARTEKSGFKGHVIVGNALINMYAKGGNIEAAQKVFSVMINRDTITWNVMICGYTHHGLGKEALTMFKDMLAAGECPNHVTFVGVLSACGHLGLVQEGFYYLNQLMKQIGIKPGLEHYTCIVGLLSKAGLLDETENFMRSTRVKWDVVAWRTLLNASCVHENYGFGRRIAEIILEMEPNDVGTYTLLSNIYAKGKKMGWSVEDSEVNEESSNHPESSQIYEKVRELLAKIKLLGYVPDVTAVLHDVEDEQKEDYLCYHSEKLAVAYGLMKSPPEARIYVIKNLRMCDDCHSAVKLISKLTKRDIIVRDANRFHRFLDGSCSCADYW</sequence>
<comment type="caution">
    <text evidence="1">The sequence shown here is derived from an EMBL/GenBank/DDBJ whole genome shotgun (WGS) entry which is preliminary data.</text>
</comment>
<name>A0ACC1X8D8_MELAZ</name>
<keyword evidence="2" id="KW-1185">Reference proteome</keyword>
<gene>
    <name evidence="1" type="ORF">OWV82_020952</name>
</gene>
<dbReference type="EMBL" id="CM051404">
    <property type="protein sequence ID" value="KAJ4707429.1"/>
    <property type="molecule type" value="Genomic_DNA"/>
</dbReference>
<proteinExistence type="predicted"/>
<accession>A0ACC1X8D8</accession>
<evidence type="ECO:0000313" key="1">
    <source>
        <dbReference type="EMBL" id="KAJ4707429.1"/>
    </source>
</evidence>
<dbReference type="Proteomes" id="UP001164539">
    <property type="component" value="Chromosome 11"/>
</dbReference>